<feature type="transmembrane region" description="Helical" evidence="7">
    <location>
        <begin position="12"/>
        <end position="34"/>
    </location>
</feature>
<evidence type="ECO:0000256" key="3">
    <source>
        <dbReference type="ARBA" id="ARBA00022519"/>
    </source>
</evidence>
<keyword evidence="5 7" id="KW-0472">Membrane</keyword>
<name>A0ABW2MRB3_9FLAO</name>
<comment type="caution">
    <text evidence="8">The sequence shown here is derived from an EMBL/GenBank/DDBJ whole genome shotgun (WGS) entry which is preliminary data.</text>
</comment>
<sequence>MQALIYKIFYGILWSISLLPMPVLYFLSSCLRYVAQYVIGYRKQVIHDNLLLVFPEKTEAERKKIASQYYLHLCDLVVETIKSLTISEAELNKRYIIDNLDISNEYYKDGKSVLVFCSHYANWEWSNILSTKIPFKGYGVYKTLKIEHFDKIIRRIRGRFGGTIVTNKRMVTALYRSVRKGEQTATLILADQSPKRSAIKQNAMGSFMGVNVPVFTGAEELAKRLDFSVVYLSVKKIRRGYFVATVVPLAKESNEVPDYKITRAFLNEIEKQIADEPAYYLWSHKRWKYREKN</sequence>
<dbReference type="RefSeq" id="WP_380217273.1">
    <property type="nucleotide sequence ID" value="NZ_JBHTBN010000003.1"/>
</dbReference>
<dbReference type="CDD" id="cd07984">
    <property type="entry name" value="LPLAT_LABLAT-like"/>
    <property type="match status" value="1"/>
</dbReference>
<evidence type="ECO:0000256" key="2">
    <source>
        <dbReference type="ARBA" id="ARBA00022475"/>
    </source>
</evidence>
<keyword evidence="2" id="KW-1003">Cell membrane</keyword>
<keyword evidence="4" id="KW-0808">Transferase</keyword>
<dbReference type="PROSITE" id="PS51257">
    <property type="entry name" value="PROKAR_LIPOPROTEIN"/>
    <property type="match status" value="1"/>
</dbReference>
<keyword evidence="3" id="KW-0997">Cell inner membrane</keyword>
<dbReference type="PIRSF" id="PIRSF026649">
    <property type="entry name" value="MsbB"/>
    <property type="match status" value="1"/>
</dbReference>
<evidence type="ECO:0000313" key="8">
    <source>
        <dbReference type="EMBL" id="MFC7357427.1"/>
    </source>
</evidence>
<evidence type="ECO:0000256" key="7">
    <source>
        <dbReference type="SAM" id="Phobius"/>
    </source>
</evidence>
<reference evidence="9" key="1">
    <citation type="journal article" date="2019" name="Int. J. Syst. Evol. Microbiol.">
        <title>The Global Catalogue of Microorganisms (GCM) 10K type strain sequencing project: providing services to taxonomists for standard genome sequencing and annotation.</title>
        <authorList>
            <consortium name="The Broad Institute Genomics Platform"/>
            <consortium name="The Broad Institute Genome Sequencing Center for Infectious Disease"/>
            <person name="Wu L."/>
            <person name="Ma J."/>
        </authorList>
    </citation>
    <scope>NUCLEOTIDE SEQUENCE [LARGE SCALE GENOMIC DNA]</scope>
    <source>
        <strain evidence="9">CGMCC 1.16306</strain>
    </source>
</reference>
<keyword evidence="6 8" id="KW-0012">Acyltransferase</keyword>
<dbReference type="PANTHER" id="PTHR30606">
    <property type="entry name" value="LIPID A BIOSYNTHESIS LAUROYL ACYLTRANSFERASE"/>
    <property type="match status" value="1"/>
</dbReference>
<dbReference type="Pfam" id="PF03279">
    <property type="entry name" value="Lip_A_acyltrans"/>
    <property type="match status" value="1"/>
</dbReference>
<dbReference type="Proteomes" id="UP001596415">
    <property type="component" value="Unassembled WGS sequence"/>
</dbReference>
<organism evidence="8 9">
    <name type="scientific">Jejudonia soesokkakensis</name>
    <dbReference type="NCBI Taxonomy" id="1323432"/>
    <lineage>
        <taxon>Bacteria</taxon>
        <taxon>Pseudomonadati</taxon>
        <taxon>Bacteroidota</taxon>
        <taxon>Flavobacteriia</taxon>
        <taxon>Flavobacteriales</taxon>
        <taxon>Flavobacteriaceae</taxon>
        <taxon>Jejudonia</taxon>
    </lineage>
</organism>
<accession>A0ABW2MRB3</accession>
<keyword evidence="9" id="KW-1185">Reference proteome</keyword>
<keyword evidence="7" id="KW-1133">Transmembrane helix</keyword>
<dbReference type="PANTHER" id="PTHR30606:SF10">
    <property type="entry name" value="PHOSPHATIDYLINOSITOL MANNOSIDE ACYLTRANSFERASE"/>
    <property type="match status" value="1"/>
</dbReference>
<evidence type="ECO:0000256" key="6">
    <source>
        <dbReference type="ARBA" id="ARBA00023315"/>
    </source>
</evidence>
<dbReference type="GO" id="GO:0016746">
    <property type="term" value="F:acyltransferase activity"/>
    <property type="evidence" value="ECO:0007669"/>
    <property type="project" value="UniProtKB-KW"/>
</dbReference>
<gene>
    <name evidence="8" type="ORF">ACFQO1_06995</name>
</gene>
<comment type="subcellular location">
    <subcellularLocation>
        <location evidence="1">Cell inner membrane</location>
    </subcellularLocation>
</comment>
<keyword evidence="7" id="KW-0812">Transmembrane</keyword>
<protein>
    <submittedName>
        <fullName evidence="8">Lysophospholipid acyltransferase family protein</fullName>
    </submittedName>
</protein>
<evidence type="ECO:0000313" key="9">
    <source>
        <dbReference type="Proteomes" id="UP001596415"/>
    </source>
</evidence>
<evidence type="ECO:0000256" key="1">
    <source>
        <dbReference type="ARBA" id="ARBA00004533"/>
    </source>
</evidence>
<proteinExistence type="predicted"/>
<dbReference type="InterPro" id="IPR004960">
    <property type="entry name" value="LipA_acyltrans"/>
</dbReference>
<evidence type="ECO:0000256" key="5">
    <source>
        <dbReference type="ARBA" id="ARBA00023136"/>
    </source>
</evidence>
<dbReference type="EMBL" id="JBHTBN010000003">
    <property type="protein sequence ID" value="MFC7357427.1"/>
    <property type="molecule type" value="Genomic_DNA"/>
</dbReference>
<evidence type="ECO:0000256" key="4">
    <source>
        <dbReference type="ARBA" id="ARBA00022679"/>
    </source>
</evidence>